<evidence type="ECO:0000259" key="2">
    <source>
        <dbReference type="PROSITE" id="PS51471"/>
    </source>
</evidence>
<dbReference type="EMBL" id="HBEJ01007509">
    <property type="protein sequence ID" value="CAD8367424.1"/>
    <property type="molecule type" value="Transcribed_RNA"/>
</dbReference>
<dbReference type="SUPFAM" id="SSF51197">
    <property type="entry name" value="Clavaminate synthase-like"/>
    <property type="match status" value="1"/>
</dbReference>
<gene>
    <name evidence="3" type="ORF">MPOL1434_LOCUS4420</name>
</gene>
<keyword evidence="1" id="KW-0408">Iron</keyword>
<dbReference type="InterPro" id="IPR037151">
    <property type="entry name" value="AlkB-like_sf"/>
</dbReference>
<keyword evidence="1" id="KW-0479">Metal-binding</keyword>
<dbReference type="PROSITE" id="PS51471">
    <property type="entry name" value="FE2OG_OXY"/>
    <property type="match status" value="1"/>
</dbReference>
<proteinExistence type="inferred from homology"/>
<reference evidence="3" key="1">
    <citation type="submission" date="2021-01" db="EMBL/GenBank/DDBJ databases">
        <authorList>
            <person name="Corre E."/>
            <person name="Pelletier E."/>
            <person name="Niang G."/>
            <person name="Scheremetjew M."/>
            <person name="Finn R."/>
            <person name="Kale V."/>
            <person name="Holt S."/>
            <person name="Cochrane G."/>
            <person name="Meng A."/>
            <person name="Brown T."/>
            <person name="Cohen L."/>
        </authorList>
    </citation>
    <scope>NUCLEOTIDE SEQUENCE</scope>
    <source>
        <strain evidence="3">CCMP3303</strain>
    </source>
</reference>
<organism evidence="3">
    <name type="scientific">Minutocellus polymorphus</name>
    <dbReference type="NCBI Taxonomy" id="265543"/>
    <lineage>
        <taxon>Eukaryota</taxon>
        <taxon>Sar</taxon>
        <taxon>Stramenopiles</taxon>
        <taxon>Ochrophyta</taxon>
        <taxon>Bacillariophyta</taxon>
        <taxon>Mediophyceae</taxon>
        <taxon>Cymatosirophycidae</taxon>
        <taxon>Cymatosirales</taxon>
        <taxon>Cymatosiraceae</taxon>
        <taxon>Minutocellus</taxon>
    </lineage>
</organism>
<dbReference type="InterPro" id="IPR005123">
    <property type="entry name" value="Oxoglu/Fe-dep_dioxygenase_dom"/>
</dbReference>
<dbReference type="AlphaFoldDB" id="A0A7S0AMB3"/>
<sequence>MKSSSPPSPQPGKPFLEKLESSNKVCGGLYLFDLYLSHDECAEALKTLDSEDFPWDISPKLYGQKLTQHDYQHYQRSSSSTKKKIGRSAGLQKLEQIAGRIEMEFDGKITDVYCNRFQDPTHNIEWHKDTYGRHIFVLSLGSRRTVQFRNNKSRATDSITPKEGDLYFMPLAINSTHMHRVCSAEETSEILGEENSGTRLSFVFFFESPKYANEFKISKTDRFIGFVEDMLS</sequence>
<dbReference type="Gene3D" id="2.60.120.590">
    <property type="entry name" value="Alpha-ketoglutarate-dependent dioxygenase AlkB-like"/>
    <property type="match status" value="1"/>
</dbReference>
<dbReference type="GO" id="GO:0016491">
    <property type="term" value="F:oxidoreductase activity"/>
    <property type="evidence" value="ECO:0007669"/>
    <property type="project" value="UniProtKB-KW"/>
</dbReference>
<feature type="domain" description="Fe2OG dioxygenase" evidence="2">
    <location>
        <begin position="108"/>
        <end position="208"/>
    </location>
</feature>
<dbReference type="GO" id="GO:0046872">
    <property type="term" value="F:metal ion binding"/>
    <property type="evidence" value="ECO:0007669"/>
    <property type="project" value="UniProtKB-KW"/>
</dbReference>
<keyword evidence="1" id="KW-0560">Oxidoreductase</keyword>
<comment type="similarity">
    <text evidence="1">Belongs to the iron/ascorbate-dependent oxidoreductase family.</text>
</comment>
<name>A0A7S0AMB3_9STRA</name>
<protein>
    <recommendedName>
        <fullName evidence="2">Fe2OG dioxygenase domain-containing protein</fullName>
    </recommendedName>
</protein>
<evidence type="ECO:0000313" key="3">
    <source>
        <dbReference type="EMBL" id="CAD8367424.1"/>
    </source>
</evidence>
<accession>A0A7S0AMB3</accession>
<evidence type="ECO:0000256" key="1">
    <source>
        <dbReference type="RuleBase" id="RU003682"/>
    </source>
</evidence>